<dbReference type="PANTHER" id="PTHR39199:SF1">
    <property type="entry name" value="BLR5128 PROTEIN"/>
    <property type="match status" value="1"/>
</dbReference>
<dbReference type="Gene3D" id="3.30.2130.10">
    <property type="entry name" value="VC0802-like"/>
    <property type="match status" value="1"/>
</dbReference>
<dbReference type="OrthoDB" id="10064407at2759"/>
<dbReference type="PANTHER" id="PTHR39199">
    <property type="entry name" value="BLR5128 PROTEIN"/>
    <property type="match status" value="1"/>
</dbReference>
<reference evidence="3 4" key="1">
    <citation type="journal article" date="2020" name="G3 (Bethesda)">
        <title>Genetic Underpinnings of Host Manipulation by Ophiocordyceps as Revealed by Comparative Transcriptomics.</title>
        <authorList>
            <person name="Will I."/>
            <person name="Das B."/>
            <person name="Trinh T."/>
            <person name="Brachmann A."/>
            <person name="Ohm R.A."/>
            <person name="de Bekker C."/>
        </authorList>
    </citation>
    <scope>NUCLEOTIDE SEQUENCE [LARGE SCALE GENOMIC DNA]</scope>
    <source>
        <strain evidence="3 4">EC05</strain>
    </source>
</reference>
<dbReference type="Proteomes" id="UP000562929">
    <property type="component" value="Unassembled WGS sequence"/>
</dbReference>
<feature type="region of interest" description="Disordered" evidence="1">
    <location>
        <begin position="63"/>
        <end position="126"/>
    </location>
</feature>
<sequence>MASSNLEASAIVGERKPRGEINPEARAAIIAAVQAGERKSVIAARFRISPAAIDRTLQRFEKTGRLVSRPRSGRPKSSKSRAAASTAAAAAAAAAAASPPLPPLPPPTPLQQSPSEPSTPSQLSIGPSRNFRCSSAAVPSASLSHLLATLTTMLHPVTFVFVSLSPVSPLPPMSEMQLLLREPNGITVVVSIDFAASHKMQYFFPCRMITLNVTTSLDTVGFMAVISSRLAARNMGVNPVSGFYHDHLFVPLGREEEALEVLAAVADEHKEDAGQMRQ</sequence>
<evidence type="ECO:0000256" key="1">
    <source>
        <dbReference type="SAM" id="MobiDB-lite"/>
    </source>
</evidence>
<evidence type="ECO:0000259" key="2">
    <source>
        <dbReference type="Pfam" id="PF10000"/>
    </source>
</evidence>
<gene>
    <name evidence="3" type="ORF">GQ602_005914</name>
</gene>
<proteinExistence type="predicted"/>
<dbReference type="SUPFAM" id="SSF46689">
    <property type="entry name" value="Homeodomain-like"/>
    <property type="match status" value="1"/>
</dbReference>
<comment type="caution">
    <text evidence="3">The sequence shown here is derived from an EMBL/GenBank/DDBJ whole genome shotgun (WGS) entry which is preliminary data.</text>
</comment>
<dbReference type="InterPro" id="IPR009057">
    <property type="entry name" value="Homeodomain-like_sf"/>
</dbReference>
<feature type="compositionally biased region" description="Low complexity" evidence="1">
    <location>
        <begin position="110"/>
        <end position="124"/>
    </location>
</feature>
<dbReference type="GO" id="GO:0046394">
    <property type="term" value="P:carboxylic acid biosynthetic process"/>
    <property type="evidence" value="ECO:0007669"/>
    <property type="project" value="UniProtKB-ARBA"/>
</dbReference>
<dbReference type="EMBL" id="JAACLJ010000007">
    <property type="protein sequence ID" value="KAF4582770.1"/>
    <property type="molecule type" value="Genomic_DNA"/>
</dbReference>
<dbReference type="InterPro" id="IPR018717">
    <property type="entry name" value="DUF2241"/>
</dbReference>
<evidence type="ECO:0000313" key="3">
    <source>
        <dbReference type="EMBL" id="KAF4582770.1"/>
    </source>
</evidence>
<dbReference type="Pfam" id="PF10000">
    <property type="entry name" value="ACT_3"/>
    <property type="match status" value="1"/>
</dbReference>
<accession>A0A8H4Q271</accession>
<dbReference type="AlphaFoldDB" id="A0A8H4Q271"/>
<feature type="domain" description="DUF2241" evidence="2">
    <location>
        <begin position="142"/>
        <end position="207"/>
    </location>
</feature>
<protein>
    <submittedName>
        <fullName evidence="3">Integron protein cassette protein</fullName>
    </submittedName>
</protein>
<dbReference type="GO" id="GO:0006520">
    <property type="term" value="P:amino acid metabolic process"/>
    <property type="evidence" value="ECO:0007669"/>
    <property type="project" value="UniProtKB-ARBA"/>
</dbReference>
<keyword evidence="4" id="KW-1185">Reference proteome</keyword>
<feature type="region of interest" description="Disordered" evidence="1">
    <location>
        <begin position="1"/>
        <end position="22"/>
    </location>
</feature>
<feature type="compositionally biased region" description="Low complexity" evidence="1">
    <location>
        <begin position="80"/>
        <end position="98"/>
    </location>
</feature>
<dbReference type="InterPro" id="IPR045865">
    <property type="entry name" value="ACT-like_dom_sf"/>
</dbReference>
<feature type="compositionally biased region" description="Basic and acidic residues" evidence="1">
    <location>
        <begin position="13"/>
        <end position="22"/>
    </location>
</feature>
<dbReference type="SUPFAM" id="SSF55021">
    <property type="entry name" value="ACT-like"/>
    <property type="match status" value="2"/>
</dbReference>
<dbReference type="Pfam" id="PF13551">
    <property type="entry name" value="HTH_29"/>
    <property type="match status" value="1"/>
</dbReference>
<name>A0A8H4Q271_9HYPO</name>
<evidence type="ECO:0000313" key="4">
    <source>
        <dbReference type="Proteomes" id="UP000562929"/>
    </source>
</evidence>
<feature type="compositionally biased region" description="Pro residues" evidence="1">
    <location>
        <begin position="99"/>
        <end position="109"/>
    </location>
</feature>
<organism evidence="3 4">
    <name type="scientific">Ophiocordyceps camponoti-floridani</name>
    <dbReference type="NCBI Taxonomy" id="2030778"/>
    <lineage>
        <taxon>Eukaryota</taxon>
        <taxon>Fungi</taxon>
        <taxon>Dikarya</taxon>
        <taxon>Ascomycota</taxon>
        <taxon>Pezizomycotina</taxon>
        <taxon>Sordariomycetes</taxon>
        <taxon>Hypocreomycetidae</taxon>
        <taxon>Hypocreales</taxon>
        <taxon>Ophiocordycipitaceae</taxon>
        <taxon>Ophiocordyceps</taxon>
    </lineage>
</organism>